<reference evidence="5 6" key="1">
    <citation type="submission" date="2019-10" db="EMBL/GenBank/DDBJ databases">
        <title>Streptomyces sp. nov., a novel actinobacterium isolated from alkaline environment.</title>
        <authorList>
            <person name="Golinska P."/>
        </authorList>
    </citation>
    <scope>NUCLEOTIDE SEQUENCE [LARGE SCALE GENOMIC DNA]</scope>
    <source>
        <strain evidence="5 6">OF1</strain>
    </source>
</reference>
<evidence type="ECO:0000313" key="7">
    <source>
        <dbReference type="Proteomes" id="UP000517765"/>
    </source>
</evidence>
<evidence type="ECO:0000256" key="1">
    <source>
        <dbReference type="SAM" id="MobiDB-lite"/>
    </source>
</evidence>
<sequence length="142" mass="15647">MPAFTRRIRAALTLTSATALLVVGCSTGNNKELAEEHFKFAAKGKWAEACALESDAFRGGSTKDCSEARKGEQPEGLRELSTDDMRSKYVTPARGNKAAEEGDWVLISFRGDGSTEHRAVQVLKDKINDVRPTSEDQWQNKE</sequence>
<organism evidence="5 6">
    <name type="scientific">Streptomyces alkaliterrae</name>
    <dbReference type="NCBI Taxonomy" id="2213162"/>
    <lineage>
        <taxon>Bacteria</taxon>
        <taxon>Bacillati</taxon>
        <taxon>Actinomycetota</taxon>
        <taxon>Actinomycetes</taxon>
        <taxon>Kitasatosporales</taxon>
        <taxon>Streptomycetaceae</taxon>
        <taxon>Streptomyces</taxon>
    </lineage>
</organism>
<dbReference type="EMBL" id="VJYK02000201">
    <property type="protein sequence ID" value="MQS03773.1"/>
    <property type="molecule type" value="Genomic_DNA"/>
</dbReference>
<name>A0A5P0YTX9_9ACTN</name>
<feature type="compositionally biased region" description="Basic and acidic residues" evidence="1">
    <location>
        <begin position="64"/>
        <end position="87"/>
    </location>
</feature>
<dbReference type="Proteomes" id="UP000525686">
    <property type="component" value="Unassembled WGS sequence"/>
</dbReference>
<dbReference type="EMBL" id="JABJWZ010000283">
    <property type="protein sequence ID" value="MBB1256025.1"/>
    <property type="molecule type" value="Genomic_DNA"/>
</dbReference>
<dbReference type="OrthoDB" id="9874933at2"/>
<comment type="caution">
    <text evidence="5">The sequence shown here is derived from an EMBL/GenBank/DDBJ whole genome shotgun (WGS) entry which is preliminary data.</text>
</comment>
<keyword evidence="6" id="KW-1185">Reference proteome</keyword>
<evidence type="ECO:0000313" key="4">
    <source>
        <dbReference type="EMBL" id="MBB1262019.1"/>
    </source>
</evidence>
<dbReference type="RefSeq" id="WP_143649339.1">
    <property type="nucleotide sequence ID" value="NZ_JABJWZ010000283.1"/>
</dbReference>
<accession>A0A5P0YTX9</accession>
<evidence type="ECO:0000256" key="2">
    <source>
        <dbReference type="SAM" id="SignalP"/>
    </source>
</evidence>
<dbReference type="Proteomes" id="UP000320857">
    <property type="component" value="Unassembled WGS sequence"/>
</dbReference>
<dbReference type="Proteomes" id="UP000517765">
    <property type="component" value="Unassembled WGS sequence"/>
</dbReference>
<feature type="signal peptide" evidence="2">
    <location>
        <begin position="1"/>
        <end position="21"/>
    </location>
</feature>
<evidence type="ECO:0000313" key="6">
    <source>
        <dbReference type="Proteomes" id="UP000320857"/>
    </source>
</evidence>
<keyword evidence="2" id="KW-0732">Signal</keyword>
<feature type="region of interest" description="Disordered" evidence="1">
    <location>
        <begin position="57"/>
        <end position="94"/>
    </location>
</feature>
<dbReference type="EMBL" id="JABJXA010000243">
    <property type="protein sequence ID" value="MBB1262019.1"/>
    <property type="molecule type" value="Genomic_DNA"/>
</dbReference>
<evidence type="ECO:0000313" key="3">
    <source>
        <dbReference type="EMBL" id="MBB1256025.1"/>
    </source>
</evidence>
<evidence type="ECO:0008006" key="9">
    <source>
        <dbReference type="Google" id="ProtNLM"/>
    </source>
</evidence>
<dbReference type="AlphaFoldDB" id="A0A5P0YTX9"/>
<reference evidence="7 8" key="2">
    <citation type="submission" date="2020-05" db="EMBL/GenBank/DDBJ databases">
        <title>Classification of alakaliphilic streptomycetes isolated from an alkaline soil next to Lonar Crater, India and a proposal for the recognition of Streptomyces alkaliterrae sp. nov.</title>
        <authorList>
            <person name="Golinska P."/>
        </authorList>
    </citation>
    <scope>NUCLEOTIDE SEQUENCE [LARGE SCALE GENOMIC DNA]</scope>
    <source>
        <strain evidence="8">OF3</strain>
        <strain evidence="7">OF8</strain>
    </source>
</reference>
<evidence type="ECO:0000313" key="8">
    <source>
        <dbReference type="Proteomes" id="UP000525686"/>
    </source>
</evidence>
<feature type="chain" id="PRO_5038308162" description="Lipoprotein" evidence="2">
    <location>
        <begin position="22"/>
        <end position="142"/>
    </location>
</feature>
<gene>
    <name evidence="5" type="ORF">FNX44_018225</name>
    <name evidence="3" type="ORF">H3146_22075</name>
    <name evidence="4" type="ORF">H3147_24905</name>
</gene>
<reference evidence="3" key="3">
    <citation type="journal article" name="Syst. Appl. Microbiol.">
        <title>Streptomyces alkaliterrae sp. nov., isolated from an alkaline soil, and emended descriptions of Streptomyces alkaliphilus, Streptomyces calidiresistens and Streptomyces durbertensis.</title>
        <authorList>
            <person name="Swiecimska M."/>
            <person name="Golinska P."/>
            <person name="Nouioui I."/>
            <person name="Wypij M."/>
            <person name="Rai M."/>
            <person name="Sangal V."/>
            <person name="Goodfellow M."/>
        </authorList>
    </citation>
    <scope>NUCLEOTIDE SEQUENCE</scope>
    <source>
        <strain evidence="3">OF3</strain>
        <strain evidence="4">OF8</strain>
    </source>
</reference>
<proteinExistence type="predicted"/>
<dbReference type="PROSITE" id="PS51257">
    <property type="entry name" value="PROKAR_LIPOPROTEIN"/>
    <property type="match status" value="1"/>
</dbReference>
<protein>
    <recommendedName>
        <fullName evidence="9">Lipoprotein</fullName>
    </recommendedName>
</protein>
<evidence type="ECO:0000313" key="5">
    <source>
        <dbReference type="EMBL" id="MQS03773.1"/>
    </source>
</evidence>